<reference evidence="5 6" key="1">
    <citation type="submission" date="2019-03" db="EMBL/GenBank/DDBJ databases">
        <title>Genomic Encyclopedia of Type Strains, Phase IV (KMG-IV): sequencing the most valuable type-strain genomes for metagenomic binning, comparative biology and taxonomic classification.</title>
        <authorList>
            <person name="Goeker M."/>
        </authorList>
    </citation>
    <scope>NUCLEOTIDE SEQUENCE [LARGE SCALE GENOMIC DNA]</scope>
    <source>
        <strain evidence="5 6">DSM 12121</strain>
    </source>
</reference>
<evidence type="ECO:0000259" key="3">
    <source>
        <dbReference type="PROSITE" id="PS50885"/>
    </source>
</evidence>
<dbReference type="GO" id="GO:0016020">
    <property type="term" value="C:membrane"/>
    <property type="evidence" value="ECO:0007669"/>
    <property type="project" value="InterPro"/>
</dbReference>
<dbReference type="Gene3D" id="3.30.70.270">
    <property type="match status" value="1"/>
</dbReference>
<evidence type="ECO:0000256" key="1">
    <source>
        <dbReference type="SAM" id="Phobius"/>
    </source>
</evidence>
<dbReference type="PROSITE" id="PS50883">
    <property type="entry name" value="EAL"/>
    <property type="match status" value="1"/>
</dbReference>
<evidence type="ECO:0000259" key="4">
    <source>
        <dbReference type="PROSITE" id="PS50887"/>
    </source>
</evidence>
<sequence>MSLIKQLWIAIILVAVFSLGGSLVVSTLAAKRYLEQQLTVKNLDNATSLALSLSQMDKDPVAVEMQIAAQFDAGHYRRILLTAPDGSEIAAREYSGADADVPGWFMRLIPIVTHPGVAQVQDGWRQFGTLTLESHSHYAYETLWRGTLQMLLWFAVGGLLTGLIGTLVIKLITRPLDRVVAQAEAIGGRRFITTPEPATREFRSVVRAMNALSERVRSMMAEESARLEQLRRQTQLDPLTGVFNREQFLKRLDAALEREDASAGGVLLILRVGHLVDLNRRLGRAGADALLAELAQRLRRHIGEHSDWTVGRLNGTDFALLAPAGDHPPALASAVALDLHGWLDSGGMHTLQALPVGACSYLAGEARGTVLARADGALAAAEQAGPRACEVATAAAPARLAQSEWRAALVQALAEDGVRLGHYPVVAASGALLHMEAPVRLRLDGEWRNAGYFMPWAARQDMTGAIDLAVLRSALAALAAGGEALGINLSPDTLGDAARRSELYSLLQQTPEQARRLWLELPAHGALRHAAEFRALCVALRPLGCRLGIDHVGADFERIAELHDMGLDYVKVDASIVRSIEADPGNQAILRGLCTLAHSIGLSVLASGVASEAERATLPALGIDGMTGPAIVWPTA</sequence>
<evidence type="ECO:0000259" key="2">
    <source>
        <dbReference type="PROSITE" id="PS50883"/>
    </source>
</evidence>
<dbReference type="InterPro" id="IPR001633">
    <property type="entry name" value="EAL_dom"/>
</dbReference>
<dbReference type="SMART" id="SM00267">
    <property type="entry name" value="GGDEF"/>
    <property type="match status" value="1"/>
</dbReference>
<dbReference type="InterPro" id="IPR003660">
    <property type="entry name" value="HAMP_dom"/>
</dbReference>
<keyword evidence="1" id="KW-0812">Transmembrane</keyword>
<keyword evidence="1" id="KW-1133">Transmembrane helix</keyword>
<dbReference type="Pfam" id="PF16448">
    <property type="entry name" value="LapD_MoxY_N"/>
    <property type="match status" value="1"/>
</dbReference>
<dbReference type="GO" id="GO:0071111">
    <property type="term" value="F:cyclic-guanylate-specific phosphodiesterase activity"/>
    <property type="evidence" value="ECO:0007669"/>
    <property type="project" value="InterPro"/>
</dbReference>
<organism evidence="5 6">
    <name type="scientific">Azoarcus indigens</name>
    <dbReference type="NCBI Taxonomy" id="29545"/>
    <lineage>
        <taxon>Bacteria</taxon>
        <taxon>Pseudomonadati</taxon>
        <taxon>Pseudomonadota</taxon>
        <taxon>Betaproteobacteria</taxon>
        <taxon>Rhodocyclales</taxon>
        <taxon>Zoogloeaceae</taxon>
        <taxon>Azoarcus</taxon>
    </lineage>
</organism>
<dbReference type="InterPro" id="IPR035919">
    <property type="entry name" value="EAL_sf"/>
</dbReference>
<dbReference type="Pfam" id="PF00563">
    <property type="entry name" value="EAL"/>
    <property type="match status" value="1"/>
</dbReference>
<dbReference type="EMBL" id="SNVV01000005">
    <property type="protein sequence ID" value="TDN53475.1"/>
    <property type="molecule type" value="Genomic_DNA"/>
</dbReference>
<proteinExistence type="predicted"/>
<dbReference type="Gene3D" id="3.20.20.450">
    <property type="entry name" value="EAL domain"/>
    <property type="match status" value="1"/>
</dbReference>
<protein>
    <submittedName>
        <fullName evidence="5">Diguanylate cyclase/phosphodiesterase</fullName>
    </submittedName>
</protein>
<dbReference type="Gene3D" id="3.30.110.200">
    <property type="match status" value="1"/>
</dbReference>
<feature type="domain" description="HAMP" evidence="3">
    <location>
        <begin position="170"/>
        <end position="221"/>
    </location>
</feature>
<dbReference type="Proteomes" id="UP000295129">
    <property type="component" value="Unassembled WGS sequence"/>
</dbReference>
<dbReference type="RefSeq" id="WP_133590100.1">
    <property type="nucleotide sequence ID" value="NZ_SNVV01000005.1"/>
</dbReference>
<dbReference type="SUPFAM" id="SSF55073">
    <property type="entry name" value="Nucleotide cyclase"/>
    <property type="match status" value="1"/>
</dbReference>
<dbReference type="InterPro" id="IPR050706">
    <property type="entry name" value="Cyclic-di-GMP_PDE-like"/>
</dbReference>
<dbReference type="PANTHER" id="PTHR33121">
    <property type="entry name" value="CYCLIC DI-GMP PHOSPHODIESTERASE PDEF"/>
    <property type="match status" value="1"/>
</dbReference>
<feature type="transmembrane region" description="Helical" evidence="1">
    <location>
        <begin position="151"/>
        <end position="172"/>
    </location>
</feature>
<dbReference type="InterPro" id="IPR029787">
    <property type="entry name" value="Nucleotide_cyclase"/>
</dbReference>
<keyword evidence="1" id="KW-0472">Membrane</keyword>
<dbReference type="SMART" id="SM00052">
    <property type="entry name" value="EAL"/>
    <property type="match status" value="1"/>
</dbReference>
<dbReference type="InterPro" id="IPR043128">
    <property type="entry name" value="Rev_trsase/Diguanyl_cyclase"/>
</dbReference>
<gene>
    <name evidence="5" type="ORF">C7389_105150</name>
</gene>
<dbReference type="CDD" id="cd01948">
    <property type="entry name" value="EAL"/>
    <property type="match status" value="1"/>
</dbReference>
<keyword evidence="6" id="KW-1185">Reference proteome</keyword>
<dbReference type="PROSITE" id="PS50887">
    <property type="entry name" value="GGDEF"/>
    <property type="match status" value="1"/>
</dbReference>
<feature type="domain" description="GGDEF" evidence="4">
    <location>
        <begin position="263"/>
        <end position="394"/>
    </location>
</feature>
<dbReference type="Pfam" id="PF00990">
    <property type="entry name" value="GGDEF"/>
    <property type="match status" value="1"/>
</dbReference>
<dbReference type="GO" id="GO:0007165">
    <property type="term" value="P:signal transduction"/>
    <property type="evidence" value="ECO:0007669"/>
    <property type="project" value="InterPro"/>
</dbReference>
<dbReference type="Gene3D" id="6.20.270.20">
    <property type="entry name" value="LapD/MoxY periplasmic domain"/>
    <property type="match status" value="1"/>
</dbReference>
<accession>A0A4R6E6E5</accession>
<comment type="caution">
    <text evidence="5">The sequence shown here is derived from an EMBL/GenBank/DDBJ whole genome shotgun (WGS) entry which is preliminary data.</text>
</comment>
<dbReference type="PANTHER" id="PTHR33121:SF79">
    <property type="entry name" value="CYCLIC DI-GMP PHOSPHODIESTERASE PDED-RELATED"/>
    <property type="match status" value="1"/>
</dbReference>
<evidence type="ECO:0000313" key="5">
    <source>
        <dbReference type="EMBL" id="TDN53475.1"/>
    </source>
</evidence>
<feature type="domain" description="EAL" evidence="2">
    <location>
        <begin position="402"/>
        <end position="636"/>
    </location>
</feature>
<dbReference type="SUPFAM" id="SSF141868">
    <property type="entry name" value="EAL domain-like"/>
    <property type="match status" value="1"/>
</dbReference>
<name>A0A4R6E6E5_9RHOO</name>
<evidence type="ECO:0000313" key="6">
    <source>
        <dbReference type="Proteomes" id="UP000295129"/>
    </source>
</evidence>
<dbReference type="InterPro" id="IPR000160">
    <property type="entry name" value="GGDEF_dom"/>
</dbReference>
<dbReference type="InterPro" id="IPR032244">
    <property type="entry name" value="LapD_MoxY_N"/>
</dbReference>
<dbReference type="OrthoDB" id="5894408at2"/>
<feature type="transmembrane region" description="Helical" evidence="1">
    <location>
        <begin position="6"/>
        <end position="30"/>
    </location>
</feature>
<dbReference type="AlphaFoldDB" id="A0A4R6E6E5"/>
<dbReference type="InterPro" id="IPR042461">
    <property type="entry name" value="LapD_MoxY_peri_C"/>
</dbReference>
<dbReference type="SMART" id="SM00304">
    <property type="entry name" value="HAMP"/>
    <property type="match status" value="1"/>
</dbReference>
<dbReference type="PROSITE" id="PS50885">
    <property type="entry name" value="HAMP"/>
    <property type="match status" value="1"/>
</dbReference>